<evidence type="ECO:0000313" key="7">
    <source>
        <dbReference type="Proteomes" id="UP001597519"/>
    </source>
</evidence>
<dbReference type="PROSITE" id="PS00629">
    <property type="entry name" value="IMP_1"/>
    <property type="match status" value="1"/>
</dbReference>
<proteinExistence type="predicted"/>
<evidence type="ECO:0000256" key="5">
    <source>
        <dbReference type="ARBA" id="ARBA00022842"/>
    </source>
</evidence>
<dbReference type="PANTHER" id="PTHR20854:SF4">
    <property type="entry name" value="INOSITOL-1-MONOPHOSPHATASE-RELATED"/>
    <property type="match status" value="1"/>
</dbReference>
<dbReference type="EMBL" id="JBHUOQ010000001">
    <property type="protein sequence ID" value="MFD2829859.1"/>
    <property type="molecule type" value="Genomic_DNA"/>
</dbReference>
<evidence type="ECO:0000256" key="4">
    <source>
        <dbReference type="ARBA" id="ARBA00022801"/>
    </source>
</evidence>
<dbReference type="Pfam" id="PF00459">
    <property type="entry name" value="Inositol_P"/>
    <property type="match status" value="1"/>
</dbReference>
<dbReference type="RefSeq" id="WP_377772245.1">
    <property type="nucleotide sequence ID" value="NZ_JBHUOQ010000001.1"/>
</dbReference>
<name>A0ABW5WWP2_9STAP</name>
<reference evidence="7" key="1">
    <citation type="journal article" date="2019" name="Int. J. Syst. Evol. Microbiol.">
        <title>The Global Catalogue of Microorganisms (GCM) 10K type strain sequencing project: providing services to taxonomists for standard genome sequencing and annotation.</title>
        <authorList>
            <consortium name="The Broad Institute Genomics Platform"/>
            <consortium name="The Broad Institute Genome Sequencing Center for Infectious Disease"/>
            <person name="Wu L."/>
            <person name="Ma J."/>
        </authorList>
    </citation>
    <scope>NUCLEOTIDE SEQUENCE [LARGE SCALE GENOMIC DNA]</scope>
    <source>
        <strain evidence="7">KCTC 33575</strain>
    </source>
</reference>
<dbReference type="Gene3D" id="3.40.190.80">
    <property type="match status" value="1"/>
</dbReference>
<dbReference type="Gene3D" id="3.30.540.10">
    <property type="entry name" value="Fructose-1,6-Bisphosphatase, subunit A, domain 1"/>
    <property type="match status" value="1"/>
</dbReference>
<dbReference type="SUPFAM" id="SSF56655">
    <property type="entry name" value="Carbohydrate phosphatase"/>
    <property type="match status" value="1"/>
</dbReference>
<evidence type="ECO:0000256" key="1">
    <source>
        <dbReference type="ARBA" id="ARBA00001033"/>
    </source>
</evidence>
<dbReference type="PANTHER" id="PTHR20854">
    <property type="entry name" value="INOSITOL MONOPHOSPHATASE"/>
    <property type="match status" value="1"/>
</dbReference>
<accession>A0ABW5WWP2</accession>
<sequence>MEIYLFAKNLIQDAGAFIRERMTENYNIDSKSNRNDLVTDVDRETETFIYNRIGEKFKDHQIIGEEGHGFDIDDMKGVTWVVDPIDGTLNFVHQHENFAISIGIFIDGEPYAGLILDVMKGDLYHARHGEGAYINDTQLTDIKDTELKSSLVSTNSNWLVKDGIKKPFIQIVKDARSVRSYGSAALEIANVAKGTSSAALFYRLHSWDFAGGMIIVSELGGLTTTLLGEEMRILETNSILTGNKKIHSELVQYFKDDDEFIENHARFHGLD</sequence>
<dbReference type="InterPro" id="IPR020550">
    <property type="entry name" value="Inositol_monophosphatase_CS"/>
</dbReference>
<dbReference type="InterPro" id="IPR020583">
    <property type="entry name" value="Inositol_monoP_metal-BS"/>
</dbReference>
<evidence type="ECO:0000256" key="2">
    <source>
        <dbReference type="ARBA" id="ARBA00013106"/>
    </source>
</evidence>
<comment type="caution">
    <text evidence="6">The sequence shown here is derived from an EMBL/GenBank/DDBJ whole genome shotgun (WGS) entry which is preliminary data.</text>
</comment>
<gene>
    <name evidence="6" type="ORF">ACFSX4_05210</name>
</gene>
<dbReference type="CDD" id="cd01637">
    <property type="entry name" value="IMPase_like"/>
    <property type="match status" value="1"/>
</dbReference>
<dbReference type="InterPro" id="IPR000760">
    <property type="entry name" value="Inositol_monophosphatase-like"/>
</dbReference>
<evidence type="ECO:0000256" key="3">
    <source>
        <dbReference type="ARBA" id="ARBA00022723"/>
    </source>
</evidence>
<dbReference type="PROSITE" id="PS00630">
    <property type="entry name" value="IMP_2"/>
    <property type="match status" value="1"/>
</dbReference>
<organism evidence="6 7">
    <name type="scientific">Corticicoccus populi</name>
    <dbReference type="NCBI Taxonomy" id="1812821"/>
    <lineage>
        <taxon>Bacteria</taxon>
        <taxon>Bacillati</taxon>
        <taxon>Bacillota</taxon>
        <taxon>Bacilli</taxon>
        <taxon>Bacillales</taxon>
        <taxon>Staphylococcaceae</taxon>
        <taxon>Corticicoccus</taxon>
    </lineage>
</organism>
<evidence type="ECO:0000313" key="6">
    <source>
        <dbReference type="EMBL" id="MFD2829859.1"/>
    </source>
</evidence>
<keyword evidence="4" id="KW-0378">Hydrolase</keyword>
<keyword evidence="3" id="KW-0479">Metal-binding</keyword>
<dbReference type="Proteomes" id="UP001597519">
    <property type="component" value="Unassembled WGS sequence"/>
</dbReference>
<keyword evidence="7" id="KW-1185">Reference proteome</keyword>
<dbReference type="PRINTS" id="PR00377">
    <property type="entry name" value="IMPHPHTASES"/>
</dbReference>
<dbReference type="EC" id="3.1.3.25" evidence="2"/>
<protein>
    <recommendedName>
        <fullName evidence="2">inositol-phosphate phosphatase</fullName>
        <ecNumber evidence="2">3.1.3.25</ecNumber>
    </recommendedName>
</protein>
<keyword evidence="5" id="KW-0460">Magnesium</keyword>
<comment type="catalytic activity">
    <reaction evidence="1">
        <text>a myo-inositol phosphate + H2O = myo-inositol + phosphate</text>
        <dbReference type="Rhea" id="RHEA:24056"/>
        <dbReference type="ChEBI" id="CHEBI:15377"/>
        <dbReference type="ChEBI" id="CHEBI:17268"/>
        <dbReference type="ChEBI" id="CHEBI:43474"/>
        <dbReference type="ChEBI" id="CHEBI:84139"/>
        <dbReference type="EC" id="3.1.3.25"/>
    </reaction>
</comment>